<evidence type="ECO:0008006" key="4">
    <source>
        <dbReference type="Google" id="ProtNLM"/>
    </source>
</evidence>
<organism evidence="2 3">
    <name type="scientific">Psylliodes chrysocephalus</name>
    <dbReference type="NCBI Taxonomy" id="3402493"/>
    <lineage>
        <taxon>Eukaryota</taxon>
        <taxon>Metazoa</taxon>
        <taxon>Ecdysozoa</taxon>
        <taxon>Arthropoda</taxon>
        <taxon>Hexapoda</taxon>
        <taxon>Insecta</taxon>
        <taxon>Pterygota</taxon>
        <taxon>Neoptera</taxon>
        <taxon>Endopterygota</taxon>
        <taxon>Coleoptera</taxon>
        <taxon>Polyphaga</taxon>
        <taxon>Cucujiformia</taxon>
        <taxon>Chrysomeloidea</taxon>
        <taxon>Chrysomelidae</taxon>
        <taxon>Galerucinae</taxon>
        <taxon>Alticini</taxon>
        <taxon>Psylliodes</taxon>
    </lineage>
</organism>
<evidence type="ECO:0000313" key="2">
    <source>
        <dbReference type="EMBL" id="CAH1113896.1"/>
    </source>
</evidence>
<dbReference type="OrthoDB" id="6781223at2759"/>
<evidence type="ECO:0000256" key="1">
    <source>
        <dbReference type="SAM" id="MobiDB-lite"/>
    </source>
</evidence>
<gene>
    <name evidence="2" type="ORF">PSYICH_LOCUS13346</name>
</gene>
<dbReference type="Proteomes" id="UP001153636">
    <property type="component" value="Chromosome 7"/>
</dbReference>
<feature type="compositionally biased region" description="Basic and acidic residues" evidence="1">
    <location>
        <begin position="1"/>
        <end position="34"/>
    </location>
</feature>
<dbReference type="AlphaFoldDB" id="A0A9P0D7M1"/>
<feature type="region of interest" description="Disordered" evidence="1">
    <location>
        <begin position="1"/>
        <end position="35"/>
    </location>
</feature>
<evidence type="ECO:0000313" key="3">
    <source>
        <dbReference type="Proteomes" id="UP001153636"/>
    </source>
</evidence>
<name>A0A9P0D7M1_9CUCU</name>
<sequence>MARRERREKAESQRKSSTADKKTENSNNKKDTTQIKKNYMSPIVMDGVPKDHQGLTSVLREIIEGNFNLKYTNNSTIVFTEEKKDYDNVIKNIKNEEMSFHTYTSKTNKSHAFVLRGFGDGKKIDDLEEDLMHNYEIKTRAIYRMTTRNRPLFLVITDPSIKLKYLNRNVRVVLYTRITWELRRSTKQIIQYHNCQAWGHATSNCGKQPNCLKCALGHHTRTCVKSRDTPATCIICRGDHPANFTKYDPDSKYCFKGS</sequence>
<proteinExistence type="predicted"/>
<keyword evidence="3" id="KW-1185">Reference proteome</keyword>
<reference evidence="2" key="1">
    <citation type="submission" date="2022-01" db="EMBL/GenBank/DDBJ databases">
        <authorList>
            <person name="King R."/>
        </authorList>
    </citation>
    <scope>NUCLEOTIDE SEQUENCE</scope>
</reference>
<accession>A0A9P0D7M1</accession>
<dbReference type="EMBL" id="OV651819">
    <property type="protein sequence ID" value="CAH1113896.1"/>
    <property type="molecule type" value="Genomic_DNA"/>
</dbReference>
<protein>
    <recommendedName>
        <fullName evidence="4">Nucleic-acid-binding protein from transposon X-element</fullName>
    </recommendedName>
</protein>